<organism evidence="3 4">
    <name type="scientific">Pseudonocardia bannensis</name>
    <dbReference type="NCBI Taxonomy" id="630973"/>
    <lineage>
        <taxon>Bacteria</taxon>
        <taxon>Bacillati</taxon>
        <taxon>Actinomycetota</taxon>
        <taxon>Actinomycetes</taxon>
        <taxon>Pseudonocardiales</taxon>
        <taxon>Pseudonocardiaceae</taxon>
        <taxon>Pseudonocardia</taxon>
    </lineage>
</organism>
<accession>A0A848DH84</accession>
<feature type="transmembrane region" description="Helical" evidence="2">
    <location>
        <begin position="96"/>
        <end position="120"/>
    </location>
</feature>
<evidence type="ECO:0000313" key="3">
    <source>
        <dbReference type="EMBL" id="NMH91915.1"/>
    </source>
</evidence>
<dbReference type="Proteomes" id="UP000586918">
    <property type="component" value="Unassembled WGS sequence"/>
</dbReference>
<keyword evidence="2" id="KW-0812">Transmembrane</keyword>
<feature type="transmembrane region" description="Helical" evidence="2">
    <location>
        <begin position="177"/>
        <end position="194"/>
    </location>
</feature>
<keyword evidence="4" id="KW-1185">Reference proteome</keyword>
<comment type="caution">
    <text evidence="3">The sequence shown here is derived from an EMBL/GenBank/DDBJ whole genome shotgun (WGS) entry which is preliminary data.</text>
</comment>
<protein>
    <recommendedName>
        <fullName evidence="5">Glycosyltransferase RgtA/B/C/D-like domain-containing protein</fullName>
    </recommendedName>
</protein>
<feature type="region of interest" description="Disordered" evidence="1">
    <location>
        <begin position="353"/>
        <end position="372"/>
    </location>
</feature>
<dbReference type="RefSeq" id="WP_169412461.1">
    <property type="nucleotide sequence ID" value="NZ_JAAXKZ010000027.1"/>
</dbReference>
<evidence type="ECO:0000256" key="2">
    <source>
        <dbReference type="SAM" id="Phobius"/>
    </source>
</evidence>
<name>A0A848DH84_9PSEU</name>
<gene>
    <name evidence="3" type="ORF">HF519_10070</name>
</gene>
<evidence type="ECO:0000256" key="1">
    <source>
        <dbReference type="SAM" id="MobiDB-lite"/>
    </source>
</evidence>
<feature type="transmembrane region" description="Helical" evidence="2">
    <location>
        <begin position="67"/>
        <end position="89"/>
    </location>
</feature>
<keyword evidence="2" id="KW-0472">Membrane</keyword>
<evidence type="ECO:0000313" key="4">
    <source>
        <dbReference type="Proteomes" id="UP000586918"/>
    </source>
</evidence>
<feature type="transmembrane region" description="Helical" evidence="2">
    <location>
        <begin position="256"/>
        <end position="273"/>
    </location>
</feature>
<feature type="transmembrane region" description="Helical" evidence="2">
    <location>
        <begin position="140"/>
        <end position="170"/>
    </location>
</feature>
<feature type="transmembrane region" description="Helical" evidence="2">
    <location>
        <begin position="227"/>
        <end position="249"/>
    </location>
</feature>
<keyword evidence="2" id="KW-1133">Transmembrane helix</keyword>
<evidence type="ECO:0008006" key="5">
    <source>
        <dbReference type="Google" id="ProtNLM"/>
    </source>
</evidence>
<reference evidence="3 4" key="1">
    <citation type="submission" date="2020-04" db="EMBL/GenBank/DDBJ databases">
        <authorList>
            <person name="Klaysubun C."/>
            <person name="Duangmal K."/>
            <person name="Lipun K."/>
        </authorList>
    </citation>
    <scope>NUCLEOTIDE SEQUENCE [LARGE SCALE GENOMIC DNA]</scope>
    <source>
        <strain evidence="3 4">DSM 45300</strain>
    </source>
</reference>
<sequence>MLAAAISGLVGVVALSVLPDPGAAGVTHDGAQYVRMATEGIGAGGAPFGYRVMFPFIVSLLPFETGLGFHILTVAGLSATSALLAMWVIRRAGRRWAALAVLLFWASPTFVYALQNPYLVDPLAYALMVGMLFAADLRRWWLLAALTVVGVLTKESVLFAFVPVLAAGLLRRDRVRVVAGGAGAAAGVLTYWAVRRLPLAEAPLFDYLTAGNLELVLESRAAVHGSAPMAAVATFVFVFGPLWPLVVGVGARIAEVRYLGTLLIPVVASMAIATDWPRMLAFGFPALILAAVMARPTVMQSATLVSSVAALTAAAVMLRPGPMLYLVGAVAMTIGVAAAVAALRSGTVGESRWPVGPGAPRPVGPTLPQTVSPHGAYVARGT</sequence>
<feature type="transmembrane region" description="Helical" evidence="2">
    <location>
        <begin position="324"/>
        <end position="343"/>
    </location>
</feature>
<proteinExistence type="predicted"/>
<dbReference type="AlphaFoldDB" id="A0A848DH84"/>
<dbReference type="EMBL" id="JAAXKZ010000027">
    <property type="protein sequence ID" value="NMH91915.1"/>
    <property type="molecule type" value="Genomic_DNA"/>
</dbReference>